<dbReference type="InterPro" id="IPR007712">
    <property type="entry name" value="RelE/ParE_toxin"/>
</dbReference>
<dbReference type="PANTHER" id="PTHR40588">
    <property type="entry name" value="MRNA INTERFERASE TOXIN YAFQ"/>
    <property type="match status" value="1"/>
</dbReference>
<reference evidence="3 4" key="1">
    <citation type="submission" date="2013-08" db="EMBL/GenBank/DDBJ databases">
        <authorList>
            <person name="Durkin A.S."/>
            <person name="Haft D.R."/>
            <person name="McCorrison J."/>
            <person name="Torralba M."/>
            <person name="Gillis M."/>
            <person name="Haft D.H."/>
            <person name="Methe B."/>
            <person name="Sutton G."/>
            <person name="Nelson K.E."/>
        </authorList>
    </citation>
    <scope>NUCLEOTIDE SEQUENCE [LARGE SCALE GENOMIC DNA]</scope>
    <source>
        <strain evidence="3 4">F0493</strain>
    </source>
</reference>
<dbReference type="RefSeq" id="WP_021825551.1">
    <property type="nucleotide sequence ID" value="NZ_AWGW01000021.1"/>
</dbReference>
<evidence type="ECO:0000313" key="3">
    <source>
        <dbReference type="EMBL" id="ERK00276.1"/>
    </source>
</evidence>
<dbReference type="PATRIC" id="fig|1395125.3.peg.1495"/>
<dbReference type="NCBIfam" id="TIGR02385">
    <property type="entry name" value="RelE_StbE"/>
    <property type="match status" value="1"/>
</dbReference>
<dbReference type="GO" id="GO:0006415">
    <property type="term" value="P:translational termination"/>
    <property type="evidence" value="ECO:0007669"/>
    <property type="project" value="TreeGrafter"/>
</dbReference>
<keyword evidence="1" id="KW-1277">Toxin-antitoxin system</keyword>
<evidence type="ECO:0000313" key="4">
    <source>
        <dbReference type="Proteomes" id="UP000017023"/>
    </source>
</evidence>
<dbReference type="InterPro" id="IPR004386">
    <property type="entry name" value="Toxin_YafQ-like"/>
</dbReference>
<organism evidence="3 4">
    <name type="scientific">Segatella salivae F0493</name>
    <dbReference type="NCBI Taxonomy" id="1395125"/>
    <lineage>
        <taxon>Bacteria</taxon>
        <taxon>Pseudomonadati</taxon>
        <taxon>Bacteroidota</taxon>
        <taxon>Bacteroidia</taxon>
        <taxon>Bacteroidales</taxon>
        <taxon>Prevotellaceae</taxon>
        <taxon>Segatella</taxon>
    </lineage>
</organism>
<dbReference type="Gene3D" id="3.30.2310.20">
    <property type="entry name" value="RelE-like"/>
    <property type="match status" value="1"/>
</dbReference>
<dbReference type="SUPFAM" id="SSF143011">
    <property type="entry name" value="RelE-like"/>
    <property type="match status" value="1"/>
</dbReference>
<protein>
    <submittedName>
        <fullName evidence="3">Addiction module toxin, RelE/StbE family</fullName>
    </submittedName>
</protein>
<dbReference type="GO" id="GO:0006402">
    <property type="term" value="P:mRNA catabolic process"/>
    <property type="evidence" value="ECO:0007669"/>
    <property type="project" value="TreeGrafter"/>
</dbReference>
<dbReference type="AlphaFoldDB" id="U2L7F5"/>
<dbReference type="Pfam" id="PF15738">
    <property type="entry name" value="YafQ_toxin"/>
    <property type="match status" value="1"/>
</dbReference>
<evidence type="ECO:0000256" key="2">
    <source>
        <dbReference type="PIRSR" id="PIRSR006156-1"/>
    </source>
</evidence>
<sequence>MYEIEFTTKFRRSFKKCIKRGLDANIFKRAIMLLQTSGTLPVEYRPHKLSGKYAGYWECHLQPDWLMIWLQDDHKLVLHLIDTGTHADLF</sequence>
<dbReference type="Proteomes" id="UP000017023">
    <property type="component" value="Unassembled WGS sequence"/>
</dbReference>
<accession>U2L7F5</accession>
<comment type="caution">
    <text evidence="3">The sequence shown here is derived from an EMBL/GenBank/DDBJ whole genome shotgun (WGS) entry which is preliminary data.</text>
</comment>
<dbReference type="InterPro" id="IPR035093">
    <property type="entry name" value="RelE/ParE_toxin_dom_sf"/>
</dbReference>
<dbReference type="GO" id="GO:0004521">
    <property type="term" value="F:RNA endonuclease activity"/>
    <property type="evidence" value="ECO:0007669"/>
    <property type="project" value="TreeGrafter"/>
</dbReference>
<dbReference type="PANTHER" id="PTHR40588:SF1">
    <property type="entry name" value="MRNA INTERFERASE TOXIN YAFQ"/>
    <property type="match status" value="1"/>
</dbReference>
<evidence type="ECO:0000256" key="1">
    <source>
        <dbReference type="ARBA" id="ARBA00022649"/>
    </source>
</evidence>
<proteinExistence type="predicted"/>
<dbReference type="PIRSF" id="PIRSF006156">
    <property type="entry name" value="YafQ"/>
    <property type="match status" value="1"/>
</dbReference>
<dbReference type="EMBL" id="AWGW01000021">
    <property type="protein sequence ID" value="ERK00276.1"/>
    <property type="molecule type" value="Genomic_DNA"/>
</dbReference>
<dbReference type="GeneID" id="78498050"/>
<name>U2L7F5_9BACT</name>
<gene>
    <name evidence="3" type="ORF">HMPREF9145_2285</name>
</gene>
<feature type="active site" description="Proton donor" evidence="2">
    <location>
        <position position="86"/>
    </location>
</feature>